<protein>
    <submittedName>
        <fullName evidence="3">Uncharacterized protein</fullName>
    </submittedName>
</protein>
<dbReference type="PANTHER" id="PTHR43566:SF1">
    <property type="entry name" value="AAA+ ATPASE DOMAIN-CONTAINING PROTEIN"/>
    <property type="match status" value="1"/>
</dbReference>
<dbReference type="SUPFAM" id="SSF52540">
    <property type="entry name" value="P-loop containing nucleoside triphosphate hydrolases"/>
    <property type="match status" value="1"/>
</dbReference>
<reference evidence="3" key="1">
    <citation type="submission" date="2019-02" db="EMBL/GenBank/DDBJ databases">
        <authorList>
            <person name="Gruber-Vodicka R. H."/>
            <person name="Seah K. B. B."/>
        </authorList>
    </citation>
    <scope>NUCLEOTIDE SEQUENCE</scope>
    <source>
        <strain evidence="3">BECK_BZ131</strain>
    </source>
</reference>
<dbReference type="InterPro" id="IPR041682">
    <property type="entry name" value="AAA_14"/>
</dbReference>
<dbReference type="Pfam" id="PF13635">
    <property type="entry name" value="DUF4143"/>
    <property type="match status" value="1"/>
</dbReference>
<gene>
    <name evidence="3" type="ORF">BECKFW1821C_GA0114237_101530</name>
</gene>
<dbReference type="Pfam" id="PF13173">
    <property type="entry name" value="AAA_14"/>
    <property type="match status" value="1"/>
</dbReference>
<evidence type="ECO:0000259" key="2">
    <source>
        <dbReference type="Pfam" id="PF13635"/>
    </source>
</evidence>
<organism evidence="3">
    <name type="scientific">Candidatus Kentrum sp. FW</name>
    <dbReference type="NCBI Taxonomy" id="2126338"/>
    <lineage>
        <taxon>Bacteria</taxon>
        <taxon>Pseudomonadati</taxon>
        <taxon>Pseudomonadota</taxon>
        <taxon>Gammaproteobacteria</taxon>
        <taxon>Candidatus Kentrum</taxon>
    </lineage>
</organism>
<dbReference type="InterPro" id="IPR027417">
    <property type="entry name" value="P-loop_NTPase"/>
</dbReference>
<dbReference type="InterPro" id="IPR025420">
    <property type="entry name" value="DUF4143"/>
</dbReference>
<dbReference type="PANTHER" id="PTHR43566">
    <property type="entry name" value="CONSERVED PROTEIN"/>
    <property type="match status" value="1"/>
</dbReference>
<evidence type="ECO:0000259" key="1">
    <source>
        <dbReference type="Pfam" id="PF13173"/>
    </source>
</evidence>
<feature type="domain" description="AAA" evidence="1">
    <location>
        <begin position="19"/>
        <end position="142"/>
    </location>
</feature>
<dbReference type="EMBL" id="CAADFE010000015">
    <property type="protein sequence ID" value="VFJ68645.1"/>
    <property type="molecule type" value="Genomic_DNA"/>
</dbReference>
<feature type="domain" description="DUF4143" evidence="2">
    <location>
        <begin position="206"/>
        <end position="354"/>
    </location>
</feature>
<evidence type="ECO:0000313" key="3">
    <source>
        <dbReference type="EMBL" id="VFJ68645.1"/>
    </source>
</evidence>
<proteinExistence type="predicted"/>
<dbReference type="AlphaFoldDB" id="A0A450TLP2"/>
<sequence length="406" mass="46757">MISRSLYADAWKELADDKAMIFMAGPRQAGKTTLARVLAEGHVNRIYYNWDIITDRNKIIRDPYCFESVTRLDTSAPMVVFDEIHKYKDWKNYLKGVYDGFHREYRFLVTGSGRLDTYRKGGDSLAGRYALFHIWPFTLAELSDRRVTLDEFVADPLGIVPDHDGTSEDIWRRLSRFSGFPEPYTREKTAFYRRWSSAYHSQIIREDIRDLGGIKSIGEIEMLFSLLPGRVGSLLSIQSLSEDLRVAYNTTRSWLDTLEHFFLAFSILPWARKIARATHKARKMYLFDYAVIEDEAARFENMIALELFRVVRFANDLGAGSFDLRFVRNKEKEEVDFLITKDRSPFLLVEAKLSDTEIAPALKKFQRQLGVPAIQLTDTGEGFGKVGNDGQTIVVAPVYLWAPRLP</sequence>
<name>A0A450TLP2_9GAMM</name>
<accession>A0A450TLP2</accession>